<keyword evidence="3" id="KW-1185">Reference proteome</keyword>
<sequence length="117" mass="12416">MLKAAYVTTALLALVGPALALELIPPSDLSQSFFDAKPITSTDAKGRDAKLIFAPGGAVTFTNASGRASEGTWRLSDEGFCMTVGGAKRESCYIVVKQNDGKLSALKRSGQPYTWSR</sequence>
<protein>
    <submittedName>
        <fullName evidence="2">Uncharacterized protein</fullName>
    </submittedName>
</protein>
<feature type="signal peptide" evidence="1">
    <location>
        <begin position="1"/>
        <end position="20"/>
    </location>
</feature>
<proteinExistence type="predicted"/>
<name>A0ABV9Z3H0_9HYPH</name>
<evidence type="ECO:0000313" key="3">
    <source>
        <dbReference type="Proteomes" id="UP001595796"/>
    </source>
</evidence>
<comment type="caution">
    <text evidence="2">The sequence shown here is derived from an EMBL/GenBank/DDBJ whole genome shotgun (WGS) entry which is preliminary data.</text>
</comment>
<accession>A0ABV9Z3H0</accession>
<dbReference type="Proteomes" id="UP001595796">
    <property type="component" value="Unassembled WGS sequence"/>
</dbReference>
<dbReference type="EMBL" id="JBHSJF010000008">
    <property type="protein sequence ID" value="MFC5069533.1"/>
    <property type="molecule type" value="Genomic_DNA"/>
</dbReference>
<dbReference type="RefSeq" id="WP_114958352.1">
    <property type="nucleotide sequence ID" value="NZ_JBHSJF010000008.1"/>
</dbReference>
<evidence type="ECO:0000256" key="1">
    <source>
        <dbReference type="SAM" id="SignalP"/>
    </source>
</evidence>
<organism evidence="2 3">
    <name type="scientific">Flaviflagellibacter deserti</name>
    <dbReference type="NCBI Taxonomy" id="2267266"/>
    <lineage>
        <taxon>Bacteria</taxon>
        <taxon>Pseudomonadati</taxon>
        <taxon>Pseudomonadota</taxon>
        <taxon>Alphaproteobacteria</taxon>
        <taxon>Hyphomicrobiales</taxon>
        <taxon>Flaviflagellibacter</taxon>
    </lineage>
</organism>
<keyword evidence="1" id="KW-0732">Signal</keyword>
<evidence type="ECO:0000313" key="2">
    <source>
        <dbReference type="EMBL" id="MFC5069533.1"/>
    </source>
</evidence>
<gene>
    <name evidence="2" type="ORF">ACFPFW_16060</name>
</gene>
<feature type="chain" id="PRO_5045141998" evidence="1">
    <location>
        <begin position="21"/>
        <end position="117"/>
    </location>
</feature>
<reference evidence="3" key="1">
    <citation type="journal article" date="2019" name="Int. J. Syst. Evol. Microbiol.">
        <title>The Global Catalogue of Microorganisms (GCM) 10K type strain sequencing project: providing services to taxonomists for standard genome sequencing and annotation.</title>
        <authorList>
            <consortium name="The Broad Institute Genomics Platform"/>
            <consortium name="The Broad Institute Genome Sequencing Center for Infectious Disease"/>
            <person name="Wu L."/>
            <person name="Ma J."/>
        </authorList>
    </citation>
    <scope>NUCLEOTIDE SEQUENCE [LARGE SCALE GENOMIC DNA]</scope>
    <source>
        <strain evidence="3">CGMCC 1.16444</strain>
    </source>
</reference>